<accession>A0ABY7NS49</accession>
<gene>
    <name evidence="2" type="ORF">PBT88_09915</name>
</gene>
<evidence type="ECO:0000256" key="1">
    <source>
        <dbReference type="SAM" id="MobiDB-lite"/>
    </source>
</evidence>
<protein>
    <submittedName>
        <fullName evidence="2">Uncharacterized protein</fullName>
    </submittedName>
</protein>
<organism evidence="2 3">
    <name type="scientific">Sphingomonas abietis</name>
    <dbReference type="NCBI Taxonomy" id="3012344"/>
    <lineage>
        <taxon>Bacteria</taxon>
        <taxon>Pseudomonadati</taxon>
        <taxon>Pseudomonadota</taxon>
        <taxon>Alphaproteobacteria</taxon>
        <taxon>Sphingomonadales</taxon>
        <taxon>Sphingomonadaceae</taxon>
        <taxon>Sphingomonas</taxon>
    </lineage>
</organism>
<dbReference type="RefSeq" id="WP_270079010.1">
    <property type="nucleotide sequence ID" value="NZ_CP115174.1"/>
</dbReference>
<keyword evidence="3" id="KW-1185">Reference proteome</keyword>
<sequence>MLASTGFSPGRPAIDARPPAQAAPPPEIHTVKRPRKARDPLHTNGSQNDIRALVTKRKISGGTVGEAGKIARDTMLDLMKTCAKLGVSYYRFLGNRFHVPGVLPVPSLAGLIAQAAG</sequence>
<dbReference type="Proteomes" id="UP001210865">
    <property type="component" value="Chromosome"/>
</dbReference>
<evidence type="ECO:0000313" key="3">
    <source>
        <dbReference type="Proteomes" id="UP001210865"/>
    </source>
</evidence>
<evidence type="ECO:0000313" key="2">
    <source>
        <dbReference type="EMBL" id="WBO24384.1"/>
    </source>
</evidence>
<reference evidence="2 3" key="1">
    <citation type="submission" date="2022-12" db="EMBL/GenBank/DDBJ databases">
        <title>Sphingomonas abieness sp. nov., an endophytic bacterium isolated from Abies koreana.</title>
        <authorList>
            <person name="Jiang L."/>
            <person name="Lee J."/>
        </authorList>
    </citation>
    <scope>NUCLEOTIDE SEQUENCE [LARGE SCALE GENOMIC DNA]</scope>
    <source>
        <strain evidence="3">PAMB 00755</strain>
    </source>
</reference>
<proteinExistence type="predicted"/>
<dbReference type="EMBL" id="CP115174">
    <property type="protein sequence ID" value="WBO24384.1"/>
    <property type="molecule type" value="Genomic_DNA"/>
</dbReference>
<feature type="region of interest" description="Disordered" evidence="1">
    <location>
        <begin position="1"/>
        <end position="50"/>
    </location>
</feature>
<name>A0ABY7NS49_9SPHN</name>